<dbReference type="EMBL" id="JACOPN010000008">
    <property type="protein sequence ID" value="MBC5717934.1"/>
    <property type="molecule type" value="Genomic_DNA"/>
</dbReference>
<dbReference type="InterPro" id="IPR009875">
    <property type="entry name" value="PilZ_domain"/>
</dbReference>
<dbReference type="AlphaFoldDB" id="A0A8J6IWI6"/>
<organism evidence="2 3">
    <name type="scientific">Flintibacter faecis</name>
    <dbReference type="NCBI Taxonomy" id="2763047"/>
    <lineage>
        <taxon>Bacteria</taxon>
        <taxon>Bacillati</taxon>
        <taxon>Bacillota</taxon>
        <taxon>Clostridia</taxon>
        <taxon>Eubacteriales</taxon>
        <taxon>Flintibacter</taxon>
    </lineage>
</organism>
<dbReference type="GO" id="GO:0035438">
    <property type="term" value="F:cyclic-di-GMP binding"/>
    <property type="evidence" value="ECO:0007669"/>
    <property type="project" value="InterPro"/>
</dbReference>
<dbReference type="Proteomes" id="UP000602260">
    <property type="component" value="Unassembled WGS sequence"/>
</dbReference>
<protein>
    <submittedName>
        <fullName evidence="2">PilZ domain-containing protein</fullName>
    </submittedName>
</protein>
<comment type="caution">
    <text evidence="2">The sequence shown here is derived from an EMBL/GenBank/DDBJ whole genome shotgun (WGS) entry which is preliminary data.</text>
</comment>
<proteinExistence type="predicted"/>
<evidence type="ECO:0000259" key="1">
    <source>
        <dbReference type="Pfam" id="PF07238"/>
    </source>
</evidence>
<dbReference type="Pfam" id="PF07238">
    <property type="entry name" value="PilZ"/>
    <property type="match status" value="1"/>
</dbReference>
<dbReference type="SUPFAM" id="SSF141371">
    <property type="entry name" value="PilZ domain-like"/>
    <property type="match status" value="1"/>
</dbReference>
<sequence>MSSELKVGMRLEMLSENQTPLFKGVISKKDDECIWVSHAEGSEVPPVVYNSRVRLKGYKKDDNILILCGTVLGSTPLFWKIGQISEFSIFNKRENYRHPVAIVTTARRLPNRPGEEPEEETEEECVAVGTEQCAVVNISIGGVLFCCDHRFPVNATVQLGEIRFYPDHLPFFLRCKVLRASEQDGRYFHGCRFIDLGRKEQERMVREIFLMQRDEIRRRNGR</sequence>
<dbReference type="RefSeq" id="WP_186879076.1">
    <property type="nucleotide sequence ID" value="NZ_JACOPN010000008.1"/>
</dbReference>
<evidence type="ECO:0000313" key="2">
    <source>
        <dbReference type="EMBL" id="MBC5717934.1"/>
    </source>
</evidence>
<keyword evidence="3" id="KW-1185">Reference proteome</keyword>
<evidence type="ECO:0000313" key="3">
    <source>
        <dbReference type="Proteomes" id="UP000602260"/>
    </source>
</evidence>
<name>A0A8J6IWI6_9FIRM</name>
<accession>A0A8J6IWI6</accession>
<feature type="domain" description="PilZ" evidence="1">
    <location>
        <begin position="129"/>
        <end position="209"/>
    </location>
</feature>
<reference evidence="2" key="1">
    <citation type="submission" date="2020-08" db="EMBL/GenBank/DDBJ databases">
        <title>Genome public.</title>
        <authorList>
            <person name="Liu C."/>
            <person name="Sun Q."/>
        </authorList>
    </citation>
    <scope>NUCLEOTIDE SEQUENCE</scope>
    <source>
        <strain evidence="2">BX5</strain>
    </source>
</reference>
<gene>
    <name evidence="2" type="ORF">H8S55_11515</name>
</gene>
<dbReference type="Gene3D" id="2.40.10.220">
    <property type="entry name" value="predicted glycosyltransferase like domains"/>
    <property type="match status" value="1"/>
</dbReference>